<evidence type="ECO:0000313" key="9">
    <source>
        <dbReference type="EMBL" id="SNR94251.1"/>
    </source>
</evidence>
<evidence type="ECO:0000259" key="8">
    <source>
        <dbReference type="Pfam" id="PF22691"/>
    </source>
</evidence>
<keyword evidence="10" id="KW-1185">Reference proteome</keyword>
<dbReference type="EC" id="2.3.1.176" evidence="1"/>
<evidence type="ECO:0000256" key="5">
    <source>
        <dbReference type="ARBA" id="ARBA00023121"/>
    </source>
</evidence>
<evidence type="ECO:0000313" key="10">
    <source>
        <dbReference type="Proteomes" id="UP000198348"/>
    </source>
</evidence>
<organism evidence="9 10">
    <name type="scientific">Haloechinothrix alba</name>
    <dbReference type="NCBI Taxonomy" id="664784"/>
    <lineage>
        <taxon>Bacteria</taxon>
        <taxon>Bacillati</taxon>
        <taxon>Actinomycetota</taxon>
        <taxon>Actinomycetes</taxon>
        <taxon>Pseudonocardiales</taxon>
        <taxon>Pseudonocardiaceae</taxon>
        <taxon>Haloechinothrix</taxon>
    </lineage>
</organism>
<dbReference type="PIRSF" id="PIRSF000429">
    <property type="entry name" value="Ac-CoA_Ac_transf"/>
    <property type="match status" value="1"/>
</dbReference>
<evidence type="ECO:0000256" key="3">
    <source>
        <dbReference type="ARBA" id="ARBA00022679"/>
    </source>
</evidence>
<evidence type="ECO:0000256" key="6">
    <source>
        <dbReference type="ARBA" id="ARBA00032316"/>
    </source>
</evidence>
<dbReference type="OrthoDB" id="9785768at2"/>
<dbReference type="GO" id="GO:0016747">
    <property type="term" value="F:acyltransferase activity, transferring groups other than amino-acyl groups"/>
    <property type="evidence" value="ECO:0007669"/>
    <property type="project" value="InterPro"/>
</dbReference>
<dbReference type="RefSeq" id="WP_089303446.1">
    <property type="nucleotide sequence ID" value="NZ_FZNW01000039.1"/>
</dbReference>
<dbReference type="Proteomes" id="UP000198348">
    <property type="component" value="Unassembled WGS sequence"/>
</dbReference>
<keyword evidence="5" id="KW-0446">Lipid-binding</keyword>
<dbReference type="PANTHER" id="PTHR42870">
    <property type="entry name" value="ACETYL-COA C-ACETYLTRANSFERASE"/>
    <property type="match status" value="1"/>
</dbReference>
<dbReference type="EMBL" id="FZNW01000039">
    <property type="protein sequence ID" value="SNR94251.1"/>
    <property type="molecule type" value="Genomic_DNA"/>
</dbReference>
<evidence type="ECO:0000256" key="4">
    <source>
        <dbReference type="ARBA" id="ARBA00023055"/>
    </source>
</evidence>
<dbReference type="Gene3D" id="3.40.47.10">
    <property type="match status" value="1"/>
</dbReference>
<dbReference type="InterPro" id="IPR020616">
    <property type="entry name" value="Thiolase_N"/>
</dbReference>
<dbReference type="InterPro" id="IPR055140">
    <property type="entry name" value="Thiolase_C_2"/>
</dbReference>
<evidence type="ECO:0000256" key="1">
    <source>
        <dbReference type="ARBA" id="ARBA00012352"/>
    </source>
</evidence>
<dbReference type="Pfam" id="PF22691">
    <property type="entry name" value="Thiolase_C_1"/>
    <property type="match status" value="1"/>
</dbReference>
<dbReference type="InterPro" id="IPR002155">
    <property type="entry name" value="Thiolase"/>
</dbReference>
<gene>
    <name evidence="9" type="ORF">SAMN06265360_1394</name>
</gene>
<keyword evidence="2" id="KW-0813">Transport</keyword>
<feature type="domain" description="Thiolase N-terminal" evidence="7">
    <location>
        <begin position="6"/>
        <end position="197"/>
    </location>
</feature>
<dbReference type="Pfam" id="PF00108">
    <property type="entry name" value="Thiolase_N"/>
    <property type="match status" value="1"/>
</dbReference>
<sequence>MSSGDVWIIGTSMTPFGRFEDKDLIDLASDAALDALTDADSTISDMGVVAVGNVYEANSHNGQRLQKQIGQTGVPVYNVVNACATGATAVRVALLSLAAGEADTALAVGAETMGKMGMLGEAAKSRDTKKQYSRKGRYGSVLKTEGILGTGLMPGVFAQAGTEYALRHGVTDVQFARVAQKNHAHSVLNPLAQYRKEFSLQEILEAEAIAYPNTLPMCCPTGDGAAAVVLVSDARLKTLDPDVRKRAVKISASVLTSDPWVESGQVQPDVNTLTRNAADAAYEQAGIGPQDIGLVELHDCFATAELIHYDNLRLCEPGGAGEFIDSGAPWREGKIPVNVSGGLLSKGHPIGATGIANLYEVTAHLRGEAGERQIEGAKVGLTHVIGLASACAVHILEARPTSGSEVG</sequence>
<dbReference type="PANTHER" id="PTHR42870:SF1">
    <property type="entry name" value="NON-SPECIFIC LIPID-TRANSFER PROTEIN-LIKE 2"/>
    <property type="match status" value="1"/>
</dbReference>
<dbReference type="CDD" id="cd00829">
    <property type="entry name" value="SCP-x_thiolase"/>
    <property type="match status" value="1"/>
</dbReference>
<dbReference type="GO" id="GO:0008289">
    <property type="term" value="F:lipid binding"/>
    <property type="evidence" value="ECO:0007669"/>
    <property type="project" value="UniProtKB-KW"/>
</dbReference>
<evidence type="ECO:0000259" key="7">
    <source>
        <dbReference type="Pfam" id="PF00108"/>
    </source>
</evidence>
<dbReference type="InterPro" id="IPR020613">
    <property type="entry name" value="Thiolase_CS"/>
</dbReference>
<keyword evidence="4" id="KW-0445">Lipid transport</keyword>
<reference evidence="9 10" key="1">
    <citation type="submission" date="2017-06" db="EMBL/GenBank/DDBJ databases">
        <authorList>
            <person name="Kim H.J."/>
            <person name="Triplett B.A."/>
        </authorList>
    </citation>
    <scope>NUCLEOTIDE SEQUENCE [LARGE SCALE GENOMIC DNA]</scope>
    <source>
        <strain evidence="9 10">DSM 45207</strain>
    </source>
</reference>
<dbReference type="InterPro" id="IPR016039">
    <property type="entry name" value="Thiolase-like"/>
</dbReference>
<dbReference type="PROSITE" id="PS00737">
    <property type="entry name" value="THIOLASE_2"/>
    <property type="match status" value="1"/>
</dbReference>
<dbReference type="GO" id="GO:0006869">
    <property type="term" value="P:lipid transport"/>
    <property type="evidence" value="ECO:0007669"/>
    <property type="project" value="UniProtKB-KW"/>
</dbReference>
<dbReference type="AlphaFoldDB" id="A0A239AFV1"/>
<proteinExistence type="predicted"/>
<evidence type="ECO:0000256" key="2">
    <source>
        <dbReference type="ARBA" id="ARBA00022448"/>
    </source>
</evidence>
<accession>A0A239AFV1</accession>
<dbReference type="SUPFAM" id="SSF53901">
    <property type="entry name" value="Thiolase-like"/>
    <property type="match status" value="1"/>
</dbReference>
<feature type="domain" description="Thiolase C-terminal" evidence="8">
    <location>
        <begin position="272"/>
        <end position="396"/>
    </location>
</feature>
<name>A0A239AFV1_9PSEU</name>
<protein>
    <recommendedName>
        <fullName evidence="1">propanoyl-CoA C-acyltransferase</fullName>
        <ecNumber evidence="1">2.3.1.176</ecNumber>
    </recommendedName>
    <alternativeName>
        <fullName evidence="6">Propanoyl-CoA C-acyltransferase</fullName>
    </alternativeName>
</protein>
<keyword evidence="3 9" id="KW-0808">Transferase</keyword>